<dbReference type="PROSITE" id="PS50109">
    <property type="entry name" value="HIS_KIN"/>
    <property type="match status" value="1"/>
</dbReference>
<evidence type="ECO:0000256" key="12">
    <source>
        <dbReference type="SAM" id="Phobius"/>
    </source>
</evidence>
<dbReference type="GO" id="GO:0000155">
    <property type="term" value="F:phosphorelay sensor kinase activity"/>
    <property type="evidence" value="ECO:0007669"/>
    <property type="project" value="InterPro"/>
</dbReference>
<evidence type="ECO:0000256" key="11">
    <source>
        <dbReference type="SAM" id="MobiDB-lite"/>
    </source>
</evidence>
<organism evidence="15 16">
    <name type="scientific">Lichenibacterium ramalinae</name>
    <dbReference type="NCBI Taxonomy" id="2316527"/>
    <lineage>
        <taxon>Bacteria</taxon>
        <taxon>Pseudomonadati</taxon>
        <taxon>Pseudomonadota</taxon>
        <taxon>Alphaproteobacteria</taxon>
        <taxon>Hyphomicrobiales</taxon>
        <taxon>Lichenihabitantaceae</taxon>
        <taxon>Lichenibacterium</taxon>
    </lineage>
</organism>
<keyword evidence="5" id="KW-0808">Transferase</keyword>
<gene>
    <name evidence="15" type="ORF">D3272_22840</name>
</gene>
<name>A0A4Q2R8F5_9HYPH</name>
<dbReference type="InterPro" id="IPR003660">
    <property type="entry name" value="HAMP_dom"/>
</dbReference>
<dbReference type="InterPro" id="IPR005467">
    <property type="entry name" value="His_kinase_dom"/>
</dbReference>
<evidence type="ECO:0000256" key="5">
    <source>
        <dbReference type="ARBA" id="ARBA00022679"/>
    </source>
</evidence>
<evidence type="ECO:0000256" key="9">
    <source>
        <dbReference type="ARBA" id="ARBA00023012"/>
    </source>
</evidence>
<dbReference type="SUPFAM" id="SSF55874">
    <property type="entry name" value="ATPase domain of HSP90 chaperone/DNA topoisomerase II/histidine kinase"/>
    <property type="match status" value="1"/>
</dbReference>
<evidence type="ECO:0000313" key="16">
    <source>
        <dbReference type="Proteomes" id="UP000289411"/>
    </source>
</evidence>
<dbReference type="SUPFAM" id="SSF47384">
    <property type="entry name" value="Homodimeric domain of signal transducing histidine kinase"/>
    <property type="match status" value="1"/>
</dbReference>
<feature type="domain" description="Histidine kinase" evidence="13">
    <location>
        <begin position="255"/>
        <end position="455"/>
    </location>
</feature>
<dbReference type="Gene3D" id="1.10.287.130">
    <property type="match status" value="1"/>
</dbReference>
<accession>A0A4Q2R8F5</accession>
<dbReference type="PROSITE" id="PS50885">
    <property type="entry name" value="HAMP"/>
    <property type="match status" value="1"/>
</dbReference>
<dbReference type="AlphaFoldDB" id="A0A4Q2R8F5"/>
<evidence type="ECO:0000256" key="10">
    <source>
        <dbReference type="ARBA" id="ARBA00023136"/>
    </source>
</evidence>
<keyword evidence="10 12" id="KW-0472">Membrane</keyword>
<dbReference type="InterPro" id="IPR003594">
    <property type="entry name" value="HATPase_dom"/>
</dbReference>
<keyword evidence="16" id="KW-1185">Reference proteome</keyword>
<keyword evidence="8 12" id="KW-1133">Transmembrane helix</keyword>
<evidence type="ECO:0000313" key="15">
    <source>
        <dbReference type="EMBL" id="RYB02009.1"/>
    </source>
</evidence>
<evidence type="ECO:0000259" key="13">
    <source>
        <dbReference type="PROSITE" id="PS50109"/>
    </source>
</evidence>
<dbReference type="EMBL" id="QYBC01000024">
    <property type="protein sequence ID" value="RYB02009.1"/>
    <property type="molecule type" value="Genomic_DNA"/>
</dbReference>
<reference evidence="15 16" key="1">
    <citation type="submission" date="2018-09" db="EMBL/GenBank/DDBJ databases">
        <authorList>
            <person name="Grouzdev D.S."/>
            <person name="Krutkina M.S."/>
        </authorList>
    </citation>
    <scope>NUCLEOTIDE SEQUENCE [LARGE SCALE GENOMIC DNA]</scope>
    <source>
        <strain evidence="15 16">RmlP001</strain>
    </source>
</reference>
<evidence type="ECO:0000256" key="7">
    <source>
        <dbReference type="ARBA" id="ARBA00022777"/>
    </source>
</evidence>
<keyword evidence="9" id="KW-0902">Two-component regulatory system</keyword>
<feature type="transmembrane region" description="Helical" evidence="12">
    <location>
        <begin position="176"/>
        <end position="199"/>
    </location>
</feature>
<proteinExistence type="predicted"/>
<dbReference type="OrthoDB" id="9809567at2"/>
<feature type="region of interest" description="Disordered" evidence="11">
    <location>
        <begin position="113"/>
        <end position="134"/>
    </location>
</feature>
<dbReference type="InterPro" id="IPR050428">
    <property type="entry name" value="TCS_sensor_his_kinase"/>
</dbReference>
<dbReference type="PRINTS" id="PR00344">
    <property type="entry name" value="BCTRLSENSOR"/>
</dbReference>
<dbReference type="Gene3D" id="3.30.565.10">
    <property type="entry name" value="Histidine kinase-like ATPase, C-terminal domain"/>
    <property type="match status" value="1"/>
</dbReference>
<evidence type="ECO:0000259" key="14">
    <source>
        <dbReference type="PROSITE" id="PS50885"/>
    </source>
</evidence>
<dbReference type="PANTHER" id="PTHR45436:SF5">
    <property type="entry name" value="SENSOR HISTIDINE KINASE TRCS"/>
    <property type="match status" value="1"/>
</dbReference>
<protein>
    <recommendedName>
        <fullName evidence="3">histidine kinase</fullName>
        <ecNumber evidence="3">2.7.13.3</ecNumber>
    </recommendedName>
</protein>
<evidence type="ECO:0000256" key="1">
    <source>
        <dbReference type="ARBA" id="ARBA00000085"/>
    </source>
</evidence>
<evidence type="ECO:0000256" key="2">
    <source>
        <dbReference type="ARBA" id="ARBA00004370"/>
    </source>
</evidence>
<dbReference type="Pfam" id="PF02518">
    <property type="entry name" value="HATPase_c"/>
    <property type="match status" value="1"/>
</dbReference>
<comment type="catalytic activity">
    <reaction evidence="1">
        <text>ATP + protein L-histidine = ADP + protein N-phospho-L-histidine.</text>
        <dbReference type="EC" id="2.7.13.3"/>
    </reaction>
</comment>
<comment type="subcellular location">
    <subcellularLocation>
        <location evidence="2">Membrane</location>
    </subcellularLocation>
</comment>
<dbReference type="InterPro" id="IPR036890">
    <property type="entry name" value="HATPase_C_sf"/>
</dbReference>
<reference evidence="15 16" key="2">
    <citation type="submission" date="2019-02" db="EMBL/GenBank/DDBJ databases">
        <title>'Lichenibacterium ramalinii' gen. nov. sp. nov., 'Lichenibacterium minor' gen. nov. sp. nov.</title>
        <authorList>
            <person name="Pankratov T."/>
        </authorList>
    </citation>
    <scope>NUCLEOTIDE SEQUENCE [LARGE SCALE GENOMIC DNA]</scope>
    <source>
        <strain evidence="15 16">RmlP001</strain>
    </source>
</reference>
<dbReference type="RefSeq" id="WP_129221529.1">
    <property type="nucleotide sequence ID" value="NZ_QYBC01000024.1"/>
</dbReference>
<keyword evidence="4" id="KW-0597">Phosphoprotein</keyword>
<comment type="caution">
    <text evidence="15">The sequence shown here is derived from an EMBL/GenBank/DDBJ whole genome shotgun (WGS) entry which is preliminary data.</text>
</comment>
<feature type="transmembrane region" description="Helical" evidence="12">
    <location>
        <begin position="20"/>
        <end position="43"/>
    </location>
</feature>
<evidence type="ECO:0000256" key="8">
    <source>
        <dbReference type="ARBA" id="ARBA00022989"/>
    </source>
</evidence>
<evidence type="ECO:0000256" key="6">
    <source>
        <dbReference type="ARBA" id="ARBA00022692"/>
    </source>
</evidence>
<sequence>MRPGAPGPRPWLPASLGARLLLAATAVILLALAATGAAMELALRRFIQGQVDGRLDTQIITVTDALRPAPDGAWVLDRSVDGPPFDRPGSGWSWVVLAPGPVLASRSRPPRAVAAAEAAPHGPPGAPLTADGRGPDDARLRVRLRRLDLEGRAVTVAAAAPLEAVLGPLWDVMMPVLGILGLLGAALLLGVLLQVRLGLRPLGRLRAELARVRAGRAERIGGPQPREVRPLVAELNQLLDDNHANLERARRNVANLAHGLKTPLATLALAIDRPGSVPDGQLRPLVDRMDRLIRHHLARARAAALGTHSRARVPLAEAVAGHVAVFTKLYADKRLAVAVDIDPGLAAAVEAQDLDEMLGNLLDNASKWATGRVAVAARTDGQRLRLAVEDDGPGIPEDRQADMLKPGQRIDESAPGHGFGLPITRELAELYGGAVSLSRSTLGGLRVALDLPAAA</sequence>
<dbReference type="Proteomes" id="UP000289411">
    <property type="component" value="Unassembled WGS sequence"/>
</dbReference>
<dbReference type="InterPro" id="IPR036097">
    <property type="entry name" value="HisK_dim/P_sf"/>
</dbReference>
<feature type="domain" description="HAMP" evidence="14">
    <location>
        <begin position="196"/>
        <end position="247"/>
    </location>
</feature>
<dbReference type="PANTHER" id="PTHR45436">
    <property type="entry name" value="SENSOR HISTIDINE KINASE YKOH"/>
    <property type="match status" value="1"/>
</dbReference>
<keyword evidence="6 12" id="KW-0812">Transmembrane</keyword>
<keyword evidence="7 15" id="KW-0418">Kinase</keyword>
<evidence type="ECO:0000256" key="4">
    <source>
        <dbReference type="ARBA" id="ARBA00022553"/>
    </source>
</evidence>
<evidence type="ECO:0000256" key="3">
    <source>
        <dbReference type="ARBA" id="ARBA00012438"/>
    </source>
</evidence>
<dbReference type="InterPro" id="IPR004358">
    <property type="entry name" value="Sig_transdc_His_kin-like_C"/>
</dbReference>
<dbReference type="EC" id="2.7.13.3" evidence="3"/>
<dbReference type="SMART" id="SM00387">
    <property type="entry name" value="HATPase_c"/>
    <property type="match status" value="1"/>
</dbReference>
<dbReference type="GO" id="GO:0005886">
    <property type="term" value="C:plasma membrane"/>
    <property type="evidence" value="ECO:0007669"/>
    <property type="project" value="TreeGrafter"/>
</dbReference>